<dbReference type="RefSeq" id="XP_037217394.1">
    <property type="nucleotide sequence ID" value="XM_037365982.1"/>
</dbReference>
<dbReference type="AlphaFoldDB" id="A0A8H6SCJ0"/>
<protein>
    <recommendedName>
        <fullName evidence="4">F-box domain-containing protein</fullName>
    </recommendedName>
</protein>
<dbReference type="EMBL" id="JACAZF010000008">
    <property type="protein sequence ID" value="KAF7297035.1"/>
    <property type="molecule type" value="Genomic_DNA"/>
</dbReference>
<reference evidence="2" key="1">
    <citation type="submission" date="2020-05" db="EMBL/GenBank/DDBJ databases">
        <title>Mycena genomes resolve the evolution of fungal bioluminescence.</title>
        <authorList>
            <person name="Tsai I.J."/>
        </authorList>
    </citation>
    <scope>NUCLEOTIDE SEQUENCE</scope>
    <source>
        <strain evidence="2">171206Taipei</strain>
    </source>
</reference>
<evidence type="ECO:0000313" key="3">
    <source>
        <dbReference type="Proteomes" id="UP000636479"/>
    </source>
</evidence>
<dbReference type="Gene3D" id="3.80.10.10">
    <property type="entry name" value="Ribonuclease Inhibitor"/>
    <property type="match status" value="1"/>
</dbReference>
<dbReference type="GeneID" id="59348498"/>
<dbReference type="SUPFAM" id="SSF52047">
    <property type="entry name" value="RNI-like"/>
    <property type="match status" value="1"/>
</dbReference>
<dbReference type="InterPro" id="IPR032675">
    <property type="entry name" value="LRR_dom_sf"/>
</dbReference>
<gene>
    <name evidence="2" type="ORF">MIND_00936000</name>
</gene>
<evidence type="ECO:0008006" key="4">
    <source>
        <dbReference type="Google" id="ProtNLM"/>
    </source>
</evidence>
<dbReference type="OrthoDB" id="3032326at2759"/>
<keyword evidence="3" id="KW-1185">Reference proteome</keyword>
<comment type="caution">
    <text evidence="2">The sequence shown here is derived from an EMBL/GenBank/DDBJ whole genome shotgun (WGS) entry which is preliminary data.</text>
</comment>
<accession>A0A8H6SCJ0</accession>
<proteinExistence type="predicted"/>
<organism evidence="2 3">
    <name type="scientific">Mycena indigotica</name>
    <dbReference type="NCBI Taxonomy" id="2126181"/>
    <lineage>
        <taxon>Eukaryota</taxon>
        <taxon>Fungi</taxon>
        <taxon>Dikarya</taxon>
        <taxon>Basidiomycota</taxon>
        <taxon>Agaricomycotina</taxon>
        <taxon>Agaricomycetes</taxon>
        <taxon>Agaricomycetidae</taxon>
        <taxon>Agaricales</taxon>
        <taxon>Marasmiineae</taxon>
        <taxon>Mycenaceae</taxon>
        <taxon>Mycena</taxon>
    </lineage>
</organism>
<feature type="region of interest" description="Disordered" evidence="1">
    <location>
        <begin position="476"/>
        <end position="505"/>
    </location>
</feature>
<dbReference type="Proteomes" id="UP000636479">
    <property type="component" value="Unassembled WGS sequence"/>
</dbReference>
<sequence length="505" mass="57573">MAQYLPNELFDEILKHIPASGHQLMALTSRRLCGLTRPFLFAELQFIPYHYGRDPADNREIVQLHSLENTKEYEARLAFVTSEDIAPLVRSVQIDVVERKAHVRPWNEPPEPRGEGVNALLHLLLSNLERFQALTSFRAEFTFLPMETVAFLDRRICRSHRPLVGLHLIHCDYLDESTTIAANTIIKPHSLRLTDLTIRPAKTRPNDSRTWLHLLDPDTLRCLYISDAWLERGKTLPVFPHVHSLTLKRVPSHEDVIPHLQAAITSFPNLEILRVDYFTGGLSPVLLIQTNAAAFPYLREFTGSAENAVTFLAYTQVTCLQLLDLDEPVSQVSSLAKIAGGMPASVKSLKVGILTRSSSVKTLRKLLLLLPNLTRLSLRIKTSMHPDWKPYKYHLDIVSKIHNILPRSLEELVVYSQGMVRISTGNLKPGTFPPYDTASLRYRLLLRCPRMRSILIEFHTFFLEWKAGLGGEDEENTQTFNMSDDEDGARFPTRNRTYKESQVDV</sequence>
<evidence type="ECO:0000256" key="1">
    <source>
        <dbReference type="SAM" id="MobiDB-lite"/>
    </source>
</evidence>
<name>A0A8H6SCJ0_9AGAR</name>
<evidence type="ECO:0000313" key="2">
    <source>
        <dbReference type="EMBL" id="KAF7297035.1"/>
    </source>
</evidence>